<organism evidence="2 3">
    <name type="scientific">Gossypium tomentosum</name>
    <name type="common">Hawaiian cotton</name>
    <name type="synonym">Gossypium sandvicense</name>
    <dbReference type="NCBI Taxonomy" id="34277"/>
    <lineage>
        <taxon>Eukaryota</taxon>
        <taxon>Viridiplantae</taxon>
        <taxon>Streptophyta</taxon>
        <taxon>Embryophyta</taxon>
        <taxon>Tracheophyta</taxon>
        <taxon>Spermatophyta</taxon>
        <taxon>Magnoliopsida</taxon>
        <taxon>eudicotyledons</taxon>
        <taxon>Gunneridae</taxon>
        <taxon>Pentapetalae</taxon>
        <taxon>rosids</taxon>
        <taxon>malvids</taxon>
        <taxon>Malvales</taxon>
        <taxon>Malvaceae</taxon>
        <taxon>Malvoideae</taxon>
        <taxon>Gossypium</taxon>
    </lineage>
</organism>
<evidence type="ECO:0000313" key="2">
    <source>
        <dbReference type="EMBL" id="TYI22856.1"/>
    </source>
</evidence>
<sequence>MYFSYCFLLLLQLLVQLKLPFNLQNNIWYYRAPELIFGATKYTTAINICSRYRFRC</sequence>
<name>A0A5D2Q365_GOSTO</name>
<protein>
    <submittedName>
        <fullName evidence="2">Uncharacterized protein</fullName>
    </submittedName>
</protein>
<evidence type="ECO:0000313" key="3">
    <source>
        <dbReference type="Proteomes" id="UP000322667"/>
    </source>
</evidence>
<keyword evidence="1" id="KW-0732">Signal</keyword>
<feature type="chain" id="PRO_5022703939" evidence="1">
    <location>
        <begin position="21"/>
        <end position="56"/>
    </location>
</feature>
<evidence type="ECO:0000256" key="1">
    <source>
        <dbReference type="SAM" id="SignalP"/>
    </source>
</evidence>
<proteinExistence type="predicted"/>
<keyword evidence="3" id="KW-1185">Reference proteome</keyword>
<dbReference type="AlphaFoldDB" id="A0A5D2Q365"/>
<dbReference type="Proteomes" id="UP000322667">
    <property type="component" value="Chromosome A06"/>
</dbReference>
<gene>
    <name evidence="2" type="ORF">ES332_A06G129700v1</name>
</gene>
<dbReference type="EMBL" id="CM017615">
    <property type="protein sequence ID" value="TYI22856.1"/>
    <property type="molecule type" value="Genomic_DNA"/>
</dbReference>
<accession>A0A5D2Q365</accession>
<reference evidence="2 3" key="1">
    <citation type="submission" date="2019-07" db="EMBL/GenBank/DDBJ databases">
        <title>WGS assembly of Gossypium tomentosum.</title>
        <authorList>
            <person name="Chen Z.J."/>
            <person name="Sreedasyam A."/>
            <person name="Ando A."/>
            <person name="Song Q."/>
            <person name="De L."/>
            <person name="Hulse-Kemp A."/>
            <person name="Ding M."/>
            <person name="Ye W."/>
            <person name="Kirkbride R."/>
            <person name="Jenkins J."/>
            <person name="Plott C."/>
            <person name="Lovell J."/>
            <person name="Lin Y.-M."/>
            <person name="Vaughn R."/>
            <person name="Liu B."/>
            <person name="Li W."/>
            <person name="Simpson S."/>
            <person name="Scheffler B."/>
            <person name="Saski C."/>
            <person name="Grover C."/>
            <person name="Hu G."/>
            <person name="Conover J."/>
            <person name="Carlson J."/>
            <person name="Shu S."/>
            <person name="Boston L."/>
            <person name="Williams M."/>
            <person name="Peterson D."/>
            <person name="Mcgee K."/>
            <person name="Jones D."/>
            <person name="Wendel J."/>
            <person name="Stelly D."/>
            <person name="Grimwood J."/>
            <person name="Schmutz J."/>
        </authorList>
    </citation>
    <scope>NUCLEOTIDE SEQUENCE [LARGE SCALE GENOMIC DNA]</scope>
    <source>
        <strain evidence="2">7179.01</strain>
    </source>
</reference>
<feature type="signal peptide" evidence="1">
    <location>
        <begin position="1"/>
        <end position="20"/>
    </location>
</feature>